<protein>
    <submittedName>
        <fullName evidence="2">Uncharacterized protein</fullName>
    </submittedName>
</protein>
<keyword evidence="3" id="KW-1185">Reference proteome</keyword>
<feature type="transmembrane region" description="Helical" evidence="1">
    <location>
        <begin position="78"/>
        <end position="96"/>
    </location>
</feature>
<gene>
    <name evidence="2" type="ORF">C2G38_2044650</name>
</gene>
<name>A0A397UPH6_9GLOM</name>
<dbReference type="Proteomes" id="UP000266673">
    <property type="component" value="Unassembled WGS sequence"/>
</dbReference>
<keyword evidence="1" id="KW-1133">Transmembrane helix</keyword>
<dbReference type="AlphaFoldDB" id="A0A397UPH6"/>
<sequence>MKFNYFFVVIVLVLTILNAYTTVAFSVISPLEERGRNRFFDNNFYNKCLLNLDVRSIIFILIILYLMINILTNACVKLLAAAGFGMAICNLIICYYQIIRKVRSILTVALLNYWIPPMLMKFG</sequence>
<keyword evidence="1" id="KW-0472">Membrane</keyword>
<keyword evidence="1" id="KW-0812">Transmembrane</keyword>
<evidence type="ECO:0000256" key="1">
    <source>
        <dbReference type="SAM" id="Phobius"/>
    </source>
</evidence>
<accession>A0A397UPH6</accession>
<proteinExistence type="predicted"/>
<comment type="caution">
    <text evidence="2">The sequence shown here is derived from an EMBL/GenBank/DDBJ whole genome shotgun (WGS) entry which is preliminary data.</text>
</comment>
<evidence type="ECO:0000313" key="2">
    <source>
        <dbReference type="EMBL" id="RIB09036.1"/>
    </source>
</evidence>
<reference evidence="2 3" key="1">
    <citation type="submission" date="2018-06" db="EMBL/GenBank/DDBJ databases">
        <title>Comparative genomics reveals the genomic features of Rhizophagus irregularis, R. cerebriforme, R. diaphanum and Gigaspora rosea, and their symbiotic lifestyle signature.</title>
        <authorList>
            <person name="Morin E."/>
            <person name="San Clemente H."/>
            <person name="Chen E.C.H."/>
            <person name="De La Providencia I."/>
            <person name="Hainaut M."/>
            <person name="Kuo A."/>
            <person name="Kohler A."/>
            <person name="Murat C."/>
            <person name="Tang N."/>
            <person name="Roy S."/>
            <person name="Loubradou J."/>
            <person name="Henrissat B."/>
            <person name="Grigoriev I.V."/>
            <person name="Corradi N."/>
            <person name="Roux C."/>
            <person name="Martin F.M."/>
        </authorList>
    </citation>
    <scope>NUCLEOTIDE SEQUENCE [LARGE SCALE GENOMIC DNA]</scope>
    <source>
        <strain evidence="2 3">DAOM 194757</strain>
    </source>
</reference>
<dbReference type="EMBL" id="QKWP01001424">
    <property type="protein sequence ID" value="RIB09036.1"/>
    <property type="molecule type" value="Genomic_DNA"/>
</dbReference>
<evidence type="ECO:0000313" key="3">
    <source>
        <dbReference type="Proteomes" id="UP000266673"/>
    </source>
</evidence>
<organism evidence="2 3">
    <name type="scientific">Gigaspora rosea</name>
    <dbReference type="NCBI Taxonomy" id="44941"/>
    <lineage>
        <taxon>Eukaryota</taxon>
        <taxon>Fungi</taxon>
        <taxon>Fungi incertae sedis</taxon>
        <taxon>Mucoromycota</taxon>
        <taxon>Glomeromycotina</taxon>
        <taxon>Glomeromycetes</taxon>
        <taxon>Diversisporales</taxon>
        <taxon>Gigasporaceae</taxon>
        <taxon>Gigaspora</taxon>
    </lineage>
</organism>
<feature type="transmembrane region" description="Helical" evidence="1">
    <location>
        <begin position="52"/>
        <end position="72"/>
    </location>
</feature>
<feature type="transmembrane region" description="Helical" evidence="1">
    <location>
        <begin position="6"/>
        <end position="31"/>
    </location>
</feature>